<gene>
    <name evidence="2" type="ORF">FEM55_15550</name>
</gene>
<evidence type="ECO:0000313" key="3">
    <source>
        <dbReference type="Proteomes" id="UP000309788"/>
    </source>
</evidence>
<name>A0A5R9KBM1_9BACT</name>
<accession>A0A5R9KBM1</accession>
<proteinExistence type="predicted"/>
<evidence type="ECO:0000313" key="2">
    <source>
        <dbReference type="EMBL" id="TLU92158.1"/>
    </source>
</evidence>
<dbReference type="Proteomes" id="UP000309788">
    <property type="component" value="Unassembled WGS sequence"/>
</dbReference>
<dbReference type="Gene3D" id="3.20.20.100">
    <property type="entry name" value="NADP-dependent oxidoreductase domain"/>
    <property type="match status" value="1"/>
</dbReference>
<dbReference type="AlphaFoldDB" id="A0A5R9KBM1"/>
<sequence>MRKVELVKNIQSSALGFGCAPILGAVDGKTAKRAIDCALDCGITHFDLARSYGYGEAEEFVGKILKKHRGQVTIASKFGIMANWKSQLLKPLKPLVRYLRSGSNKLDLVPKKQPARMNQPSKGADMFHDRIPFRGADMRRSLEKSLRALDSDYLDYLFVHNPLESLVHIDELSETAQQLKAEGKIRAWGIAYKRSLQQMHEPYLDRFDLLQFDNSVGSDGYDDLVRNRGTKPNIFFSPLRGAAKTMKPDEIFQQLFTDFPDTVILSSMFNEKHLQANASLVR</sequence>
<dbReference type="InterPro" id="IPR023210">
    <property type="entry name" value="NADP_OxRdtase_dom"/>
</dbReference>
<dbReference type="InterPro" id="IPR053135">
    <property type="entry name" value="AKR2_Oxidoreductase"/>
</dbReference>
<dbReference type="InterPro" id="IPR036812">
    <property type="entry name" value="NAD(P)_OxRdtase_dom_sf"/>
</dbReference>
<evidence type="ECO:0000259" key="1">
    <source>
        <dbReference type="Pfam" id="PF00248"/>
    </source>
</evidence>
<dbReference type="EMBL" id="VCEI01000025">
    <property type="protein sequence ID" value="TLU92158.1"/>
    <property type="molecule type" value="Genomic_DNA"/>
</dbReference>
<dbReference type="Pfam" id="PF00248">
    <property type="entry name" value="Aldo_ket_red"/>
    <property type="match status" value="1"/>
</dbReference>
<comment type="caution">
    <text evidence="2">The sequence shown here is derived from an EMBL/GenBank/DDBJ whole genome shotgun (WGS) entry which is preliminary data.</text>
</comment>
<dbReference type="PANTHER" id="PTHR43312">
    <property type="entry name" value="D-THREO-ALDOSE 1-DEHYDROGENASE"/>
    <property type="match status" value="1"/>
</dbReference>
<organism evidence="2 3">
    <name type="scientific">Dyadobacter sediminis</name>
    <dbReference type="NCBI Taxonomy" id="1493691"/>
    <lineage>
        <taxon>Bacteria</taxon>
        <taxon>Pseudomonadati</taxon>
        <taxon>Bacteroidota</taxon>
        <taxon>Cytophagia</taxon>
        <taxon>Cytophagales</taxon>
        <taxon>Spirosomataceae</taxon>
        <taxon>Dyadobacter</taxon>
    </lineage>
</organism>
<reference evidence="2 3" key="1">
    <citation type="submission" date="2019-05" db="EMBL/GenBank/DDBJ databases">
        <authorList>
            <person name="Qu J.-H."/>
        </authorList>
    </citation>
    <scope>NUCLEOTIDE SEQUENCE [LARGE SCALE GENOMIC DNA]</scope>
    <source>
        <strain evidence="2 3">Z12</strain>
    </source>
</reference>
<feature type="domain" description="NADP-dependent oxidoreductase" evidence="1">
    <location>
        <begin position="15"/>
        <end position="193"/>
    </location>
</feature>
<dbReference type="PANTHER" id="PTHR43312:SF1">
    <property type="entry name" value="NADP-DEPENDENT OXIDOREDUCTASE DOMAIN-CONTAINING PROTEIN"/>
    <property type="match status" value="1"/>
</dbReference>
<dbReference type="RefSeq" id="WP_138282267.1">
    <property type="nucleotide sequence ID" value="NZ_BMGE01000003.1"/>
</dbReference>
<keyword evidence="3" id="KW-1185">Reference proteome</keyword>
<dbReference type="OrthoDB" id="9773828at2"/>
<protein>
    <submittedName>
        <fullName evidence="2">Aldo/keto reductase</fullName>
    </submittedName>
</protein>
<dbReference type="SUPFAM" id="SSF51430">
    <property type="entry name" value="NAD(P)-linked oxidoreductase"/>
    <property type="match status" value="1"/>
</dbReference>
<dbReference type="PROSITE" id="PS51257">
    <property type="entry name" value="PROKAR_LIPOPROTEIN"/>
    <property type="match status" value="1"/>
</dbReference>